<reference evidence="10 11" key="1">
    <citation type="submission" date="2017-07" db="EMBL/GenBank/DDBJ databases">
        <title>Elstera cyanobacteriorum sp. nov., a novel bacterium isolated from cyanobacterial aggregates in a eutrophic lake.</title>
        <authorList>
            <person name="Cai H."/>
        </authorList>
    </citation>
    <scope>NUCLEOTIDE SEQUENCE [LARGE SCALE GENOMIC DNA]</scope>
    <source>
        <strain evidence="10 11">TH019</strain>
    </source>
</reference>
<proteinExistence type="inferred from homology"/>
<evidence type="ECO:0000256" key="3">
    <source>
        <dbReference type="ARBA" id="ARBA00022898"/>
    </source>
</evidence>
<gene>
    <name evidence="10" type="primary">metC</name>
    <name evidence="10" type="ORF">CHR90_10425</name>
</gene>
<protein>
    <submittedName>
        <fullName evidence="10">Cystathionine beta-lyase</fullName>
    </submittedName>
</protein>
<dbReference type="PROSITE" id="PS00868">
    <property type="entry name" value="CYS_MET_METAB_PP"/>
    <property type="match status" value="1"/>
</dbReference>
<dbReference type="RefSeq" id="WP_094408932.1">
    <property type="nucleotide sequence ID" value="NZ_BMJZ01000001.1"/>
</dbReference>
<evidence type="ECO:0000256" key="9">
    <source>
        <dbReference type="RuleBase" id="RU362118"/>
    </source>
</evidence>
<dbReference type="Pfam" id="PF01053">
    <property type="entry name" value="Cys_Met_Meta_PP"/>
    <property type="match status" value="1"/>
</dbReference>
<comment type="pathway">
    <text evidence="5">Amino-acid biosynthesis; L-methionine biosynthesis via de novo pathway; L-homocysteine from L-cystathionine: step 1/1.</text>
</comment>
<evidence type="ECO:0000256" key="6">
    <source>
        <dbReference type="ARBA" id="ARBA00047517"/>
    </source>
</evidence>
<dbReference type="InterPro" id="IPR015422">
    <property type="entry name" value="PyrdxlP-dep_Trfase_small"/>
</dbReference>
<dbReference type="PANTHER" id="PTHR43500:SF1">
    <property type="entry name" value="CYSTATHIONINE BETA-LYASE-RELATED"/>
    <property type="match status" value="1"/>
</dbReference>
<dbReference type="AlphaFoldDB" id="A0A255XNY0"/>
<sequence length="396" mass="42725">MSDSKNFRDATRLTTLGRDPAAYDGVVSLPVHRASTILFPTLADFEKSALAPTETGRTTYGLNGTPTTFAVETAVAELEGAHGACVVPSGLAAITATLLAVLKAGDHLLITDSAYGPGRRFSNHVLKRFGVEVDYYDPLIGGDIARLFKPNTKAILTESPGSYTFEIQDIPAIAAAAHQHGVLVLMDNTWATPLYFKPFAHGVDISIQAATKYMSGHSDLLAGTITFTKECEPLIRQTVRDLGISLAPDDCYLLLRGMRSMAVRLKHQEQVALALADWLAGRPEVKQVLHPARPDCAGHALWKRDFTGASGLFSIILHPIEKPALAAFLDHLTIFGMGFSWGGFESLIVPCDPRPIRTASAWTEPGQLIRISVGLEHIDDLKDDLAAGFARMAAAR</sequence>
<dbReference type="GO" id="GO:0019450">
    <property type="term" value="P:L-cysteine catabolic process to pyruvate"/>
    <property type="evidence" value="ECO:0007669"/>
    <property type="project" value="TreeGrafter"/>
</dbReference>
<comment type="cofactor">
    <cofactor evidence="1 9">
        <name>pyridoxal 5'-phosphate</name>
        <dbReference type="ChEBI" id="CHEBI:597326"/>
    </cofactor>
</comment>
<dbReference type="GO" id="GO:0019346">
    <property type="term" value="P:transsulfuration"/>
    <property type="evidence" value="ECO:0007669"/>
    <property type="project" value="InterPro"/>
</dbReference>
<dbReference type="FunFam" id="3.40.640.10:FF:000046">
    <property type="entry name" value="Cystathionine gamma-lyase"/>
    <property type="match status" value="1"/>
</dbReference>
<dbReference type="InterPro" id="IPR015421">
    <property type="entry name" value="PyrdxlP-dep_Trfase_major"/>
</dbReference>
<dbReference type="GO" id="GO:0047804">
    <property type="term" value="F:cysteine-S-conjugate beta-lyase activity"/>
    <property type="evidence" value="ECO:0007669"/>
    <property type="project" value="UniProtKB-EC"/>
</dbReference>
<dbReference type="Gene3D" id="3.40.640.10">
    <property type="entry name" value="Type I PLP-dependent aspartate aminotransferase-like (Major domain)"/>
    <property type="match status" value="1"/>
</dbReference>
<dbReference type="NCBIfam" id="TIGR01324">
    <property type="entry name" value="cysta_beta_ly_B"/>
    <property type="match status" value="1"/>
</dbReference>
<dbReference type="EMBL" id="NOXS01000032">
    <property type="protein sequence ID" value="OYQ18669.1"/>
    <property type="molecule type" value="Genomic_DNA"/>
</dbReference>
<dbReference type="PIRSF" id="PIRSF001434">
    <property type="entry name" value="CGS"/>
    <property type="match status" value="1"/>
</dbReference>
<evidence type="ECO:0000313" key="10">
    <source>
        <dbReference type="EMBL" id="OYQ18669.1"/>
    </source>
</evidence>
<evidence type="ECO:0000256" key="4">
    <source>
        <dbReference type="ARBA" id="ARBA00023239"/>
    </source>
</evidence>
<evidence type="ECO:0000256" key="2">
    <source>
        <dbReference type="ARBA" id="ARBA00009077"/>
    </source>
</evidence>
<evidence type="ECO:0000256" key="8">
    <source>
        <dbReference type="PIRSR" id="PIRSR001434-2"/>
    </source>
</evidence>
<name>A0A255XNY0_9PROT</name>
<dbReference type="InterPro" id="IPR006233">
    <property type="entry name" value="Cys_b_lyase_bac"/>
</dbReference>
<keyword evidence="4 10" id="KW-0456">Lyase</keyword>
<comment type="catalytic activity">
    <reaction evidence="6">
        <text>L,L-cystathionine + H2O = L-homocysteine + pyruvate + NH4(+)</text>
        <dbReference type="Rhea" id="RHEA:13965"/>
        <dbReference type="ChEBI" id="CHEBI:15361"/>
        <dbReference type="ChEBI" id="CHEBI:15377"/>
        <dbReference type="ChEBI" id="CHEBI:28938"/>
        <dbReference type="ChEBI" id="CHEBI:58161"/>
        <dbReference type="ChEBI" id="CHEBI:58199"/>
    </reaction>
</comment>
<keyword evidence="3 8" id="KW-0663">Pyridoxal phosphate</keyword>
<dbReference type="GO" id="GO:0030170">
    <property type="term" value="F:pyridoxal phosphate binding"/>
    <property type="evidence" value="ECO:0007669"/>
    <property type="project" value="InterPro"/>
</dbReference>
<dbReference type="InterPro" id="IPR015424">
    <property type="entry name" value="PyrdxlP-dep_Trfase"/>
</dbReference>
<dbReference type="InterPro" id="IPR000277">
    <property type="entry name" value="Cys/Met-Metab_PyrdxlP-dep_enz"/>
</dbReference>
<comment type="similarity">
    <text evidence="2 9">Belongs to the trans-sulfuration enzymes family.</text>
</comment>
<evidence type="ECO:0000256" key="7">
    <source>
        <dbReference type="ARBA" id="ARBA00047625"/>
    </source>
</evidence>
<dbReference type="Gene3D" id="3.90.1150.10">
    <property type="entry name" value="Aspartate Aminotransferase, domain 1"/>
    <property type="match status" value="1"/>
</dbReference>
<comment type="caution">
    <text evidence="10">The sequence shown here is derived from an EMBL/GenBank/DDBJ whole genome shotgun (WGS) entry which is preliminary data.</text>
</comment>
<keyword evidence="11" id="KW-1185">Reference proteome</keyword>
<accession>A0A255XNY0</accession>
<dbReference type="Proteomes" id="UP000216361">
    <property type="component" value="Unassembled WGS sequence"/>
</dbReference>
<dbReference type="InterPro" id="IPR054542">
    <property type="entry name" value="Cys_met_metab_PP"/>
</dbReference>
<dbReference type="OrthoDB" id="9790858at2"/>
<evidence type="ECO:0000256" key="5">
    <source>
        <dbReference type="ARBA" id="ARBA00046315"/>
    </source>
</evidence>
<dbReference type="PANTHER" id="PTHR43500">
    <property type="entry name" value="CYSTATHIONINE BETA-LYASE-RELATED"/>
    <property type="match status" value="1"/>
</dbReference>
<feature type="modified residue" description="N6-(pyridoxal phosphate)lysine" evidence="8">
    <location>
        <position position="212"/>
    </location>
</feature>
<evidence type="ECO:0000256" key="1">
    <source>
        <dbReference type="ARBA" id="ARBA00001933"/>
    </source>
</evidence>
<dbReference type="SUPFAM" id="SSF53383">
    <property type="entry name" value="PLP-dependent transferases"/>
    <property type="match status" value="1"/>
</dbReference>
<evidence type="ECO:0000313" key="11">
    <source>
        <dbReference type="Proteomes" id="UP000216361"/>
    </source>
</evidence>
<organism evidence="10 11">
    <name type="scientific">Elstera cyanobacteriorum</name>
    <dbReference type="NCBI Taxonomy" id="2022747"/>
    <lineage>
        <taxon>Bacteria</taxon>
        <taxon>Pseudomonadati</taxon>
        <taxon>Pseudomonadota</taxon>
        <taxon>Alphaproteobacteria</taxon>
        <taxon>Rhodospirillales</taxon>
        <taxon>Rhodospirillaceae</taxon>
        <taxon>Elstera</taxon>
    </lineage>
</organism>
<comment type="catalytic activity">
    <reaction evidence="7">
        <text>an S-substituted L-cysteine + H2O = a thiol + pyruvate + NH4(+)</text>
        <dbReference type="Rhea" id="RHEA:18121"/>
        <dbReference type="ChEBI" id="CHEBI:15361"/>
        <dbReference type="ChEBI" id="CHEBI:15377"/>
        <dbReference type="ChEBI" id="CHEBI:28938"/>
        <dbReference type="ChEBI" id="CHEBI:29256"/>
        <dbReference type="ChEBI" id="CHEBI:58717"/>
        <dbReference type="EC" id="4.4.1.13"/>
    </reaction>
</comment>